<evidence type="ECO:0000313" key="12">
    <source>
        <dbReference type="Proteomes" id="UP000050501"/>
    </source>
</evidence>
<comment type="catalytic activity">
    <reaction evidence="1">
        <text>ATP + protein L-histidine = ADP + protein N-phospho-L-histidine.</text>
        <dbReference type="EC" id="2.7.13.3"/>
    </reaction>
</comment>
<feature type="modified residue" description="4-aspartylphosphate" evidence="7">
    <location>
        <position position="64"/>
    </location>
</feature>
<dbReference type="SMART" id="SM00387">
    <property type="entry name" value="HATPase_c"/>
    <property type="match status" value="1"/>
</dbReference>
<accession>A0A0M9U363</accession>
<dbReference type="SMART" id="SM00448">
    <property type="entry name" value="REC"/>
    <property type="match status" value="1"/>
</dbReference>
<evidence type="ECO:0000256" key="7">
    <source>
        <dbReference type="PROSITE-ProRule" id="PRU00169"/>
    </source>
</evidence>
<evidence type="ECO:0000256" key="4">
    <source>
        <dbReference type="ARBA" id="ARBA00022679"/>
    </source>
</evidence>
<reference evidence="11 12" key="2">
    <citation type="submission" date="2015-07" db="EMBL/GenBank/DDBJ databases">
        <title>Genome sequence of Levilinea saccharolytica DSM 16555.</title>
        <authorList>
            <person name="Hemp J."/>
            <person name="Ward L.M."/>
            <person name="Pace L.A."/>
            <person name="Fischer W.W."/>
        </authorList>
    </citation>
    <scope>NUCLEOTIDE SEQUENCE [LARGE SCALE GENOMIC DNA]</scope>
    <source>
        <strain evidence="11 12">KIBI-1</strain>
    </source>
</reference>
<keyword evidence="12" id="KW-1185">Reference proteome</keyword>
<dbReference type="PROSITE" id="PS50109">
    <property type="entry name" value="HIS_KIN"/>
    <property type="match status" value="1"/>
</dbReference>
<evidence type="ECO:0000256" key="2">
    <source>
        <dbReference type="ARBA" id="ARBA00012438"/>
    </source>
</evidence>
<dbReference type="SMART" id="SM00065">
    <property type="entry name" value="GAF"/>
    <property type="match status" value="5"/>
</dbReference>
<organism evidence="10">
    <name type="scientific">Levilinea saccharolytica</name>
    <dbReference type="NCBI Taxonomy" id="229921"/>
    <lineage>
        <taxon>Bacteria</taxon>
        <taxon>Bacillati</taxon>
        <taxon>Chloroflexota</taxon>
        <taxon>Anaerolineae</taxon>
        <taxon>Anaerolineales</taxon>
        <taxon>Anaerolineaceae</taxon>
        <taxon>Levilinea</taxon>
    </lineage>
</organism>
<dbReference type="SUPFAM" id="SSF55781">
    <property type="entry name" value="GAF domain-like"/>
    <property type="match status" value="5"/>
</dbReference>
<dbReference type="STRING" id="229921.ADN01_08935"/>
<dbReference type="PANTHER" id="PTHR43547">
    <property type="entry name" value="TWO-COMPONENT HISTIDINE KINASE"/>
    <property type="match status" value="1"/>
</dbReference>
<proteinExistence type="predicted"/>
<dbReference type="Pfam" id="PF13185">
    <property type="entry name" value="GAF_2"/>
    <property type="match status" value="1"/>
</dbReference>
<dbReference type="EMBL" id="LGCM01000034">
    <property type="protein sequence ID" value="KPL82223.1"/>
    <property type="molecule type" value="Genomic_DNA"/>
</dbReference>
<protein>
    <recommendedName>
        <fullName evidence="2">histidine kinase</fullName>
        <ecNumber evidence="2">2.7.13.3</ecNumber>
    </recommendedName>
</protein>
<reference evidence="10" key="1">
    <citation type="journal article" date="2015" name="Genome Announc.">
        <title>Draft Genome Sequences of Anaerolinea thermolimosa IMO-1, Bellilinea caldifistulae GOMI-1, Leptolinea tardivitalis YMTK-2, Levilinea saccharolytica KIBI-1, Longilinea arvoryzae KOME-1, Previously Described as Members of the Class Anaerolineae (Chloroflexi).</title>
        <authorList>
            <person name="Matsuura N."/>
            <person name="Tourlousse M.D."/>
            <person name="Ohashi A."/>
            <person name="Hugenholtz P."/>
            <person name="Sekiguchi Y."/>
        </authorList>
    </citation>
    <scope>NUCLEOTIDE SEQUENCE</scope>
    <source>
        <strain evidence="10">KIBI-1</strain>
    </source>
</reference>
<evidence type="ECO:0000313" key="11">
    <source>
        <dbReference type="EMBL" id="KPL82223.1"/>
    </source>
</evidence>
<dbReference type="PROSITE" id="PS50110">
    <property type="entry name" value="RESPONSE_REGULATORY"/>
    <property type="match status" value="1"/>
</dbReference>
<dbReference type="InterPro" id="IPR003594">
    <property type="entry name" value="HATPase_dom"/>
</dbReference>
<evidence type="ECO:0000256" key="6">
    <source>
        <dbReference type="ARBA" id="ARBA00023012"/>
    </source>
</evidence>
<evidence type="ECO:0000259" key="8">
    <source>
        <dbReference type="PROSITE" id="PS50109"/>
    </source>
</evidence>
<dbReference type="InterPro" id="IPR036890">
    <property type="entry name" value="HATPase_C_sf"/>
</dbReference>
<sequence>MCRLADSTQKILIIEDQPDDLETLQLRLQNCVAHLSYAPDGQTALDLLHEASRQQNPFSLVILDYRLPDRDGLELLRELRADPDLTRLKVLLLTCADELTVRVDALQLGADDFLMKTCSAAELTARVQHLLEREISERRLLTSTQKAQALQEISKRITEDITSRADLSEYLHYVLERLAQFVEYDSCSIMLDTANHLEIVAQRGFRSNQQNFSYTQLAHLQHVQQVIRDRRPLIISDTDQDPRWFRLPQDEYIRCWLGVPLIYKDQTIGVLNLDKIEANYYNQNHLADVTAFASHAAIAIHNAQIFQEIQRREKVSRELVAVSGILAEKRDLNTQLEAVWEFVSTQLHANMFFVALAKELPLRLQFEIAYDQGHPVHLTEVLLSDPTTWGWAGYVFHHQKPLEWGSLAQKESIMKEIGVRSRVRGTPSQSGIVRPIEVSGQCIGVISMQSDRAEAWSDQERNAFDTLVAQVAVNIQNTRLLEEVLHGSEYLKNAYMASERITSQLNPKEVLRQIVENTHKRLGVWWACVLIMDADGATQYIESANFFDMPNPKDWTRPSGYSRRVFESGKAVFIEDITVLEDMNPRLTADGVRSAACLPLISNERKLGVLWVHYPETRKFSEGEQNAWRLYANQAAIAYENALKMLDLENIRSASEGFSQAETVEEVVQCLVESSRKVFDCDSAVFLHTSKDQNRLTFEKAAVAGIPAEEWGQFLQHTQAATMPTEMFTARDFLEAPHMLERHTNHIHSPELRQMFQRLGIRASETILLKLPDERQGALFVNYHRPYSPTRSNQQKAVTLANQASMALKRASLLEHLQRVKAASQVATQWTVRGDLQSTLNAIVQGTINTLEADVVTLYAYNQERDRFDYPPAMQGVEKPEKVLELDYVDRSSMPFKVIAMDSPYVVTDTTIQSVFGAGFTEREGVKSLVAVPLIAAGEKVGVMFINYREHHSFTKQDLSNINLFSNLAAIAISFVKQSEKIRGQQQEAAGRLFLDYMGVMSSTYFHSIKGHIATISNTLGSLEKDLNNNAPREAVNERLGKIKDALNEIRSIPNYPTSNEDFYESIPINSLINERLTQFRRKKGKYEDKVFEADFYTAETVKVRGYAEHLRRALDILINNSVDAVENSPQKKITIETRQDPLNDRVEIRVRDTGGGIPEEIRAKLIRQPILKKPGERGSGIGLYLAGIIFSMHQGSVEVEKTGPTGTSMLIRIPIEKFA</sequence>
<gene>
    <name evidence="11" type="ORF">ADN01_08935</name>
    <name evidence="10" type="ORF">LSAC_03366</name>
</gene>
<dbReference type="PANTHER" id="PTHR43547:SF2">
    <property type="entry name" value="HYBRID SIGNAL TRANSDUCTION HISTIDINE KINASE C"/>
    <property type="match status" value="1"/>
</dbReference>
<keyword evidence="3 7" id="KW-0597">Phosphoprotein</keyword>
<keyword evidence="6" id="KW-0902">Two-component regulatory system</keyword>
<dbReference type="InterPro" id="IPR004358">
    <property type="entry name" value="Sig_transdc_His_kin-like_C"/>
</dbReference>
<dbReference type="InterPro" id="IPR003018">
    <property type="entry name" value="GAF"/>
</dbReference>
<dbReference type="EC" id="2.7.13.3" evidence="2"/>
<keyword evidence="5" id="KW-0418">Kinase</keyword>
<dbReference type="Gene3D" id="3.30.450.40">
    <property type="match status" value="5"/>
</dbReference>
<dbReference type="Proteomes" id="UP000050501">
    <property type="component" value="Unassembled WGS sequence"/>
</dbReference>
<dbReference type="InterPro" id="IPR001789">
    <property type="entry name" value="Sig_transdc_resp-reg_receiver"/>
</dbReference>
<feature type="domain" description="Histidine kinase" evidence="8">
    <location>
        <begin position="1004"/>
        <end position="1218"/>
    </location>
</feature>
<dbReference type="Gene3D" id="3.40.50.2300">
    <property type="match status" value="1"/>
</dbReference>
<evidence type="ECO:0000256" key="5">
    <source>
        <dbReference type="ARBA" id="ARBA00022777"/>
    </source>
</evidence>
<dbReference type="GO" id="GO:0000155">
    <property type="term" value="F:phosphorelay sensor kinase activity"/>
    <property type="evidence" value="ECO:0007669"/>
    <property type="project" value="TreeGrafter"/>
</dbReference>
<name>A0A0M9U363_9CHLR</name>
<dbReference type="EMBL" id="DF967975">
    <property type="protein sequence ID" value="GAP19463.1"/>
    <property type="molecule type" value="Genomic_DNA"/>
</dbReference>
<dbReference type="InterPro" id="IPR029016">
    <property type="entry name" value="GAF-like_dom_sf"/>
</dbReference>
<evidence type="ECO:0000256" key="3">
    <source>
        <dbReference type="ARBA" id="ARBA00022553"/>
    </source>
</evidence>
<dbReference type="Gene3D" id="3.30.565.10">
    <property type="entry name" value="Histidine kinase-like ATPase, C-terminal domain"/>
    <property type="match status" value="1"/>
</dbReference>
<evidence type="ECO:0000259" key="9">
    <source>
        <dbReference type="PROSITE" id="PS50110"/>
    </source>
</evidence>
<dbReference type="OrthoDB" id="134457at2"/>
<evidence type="ECO:0000256" key="1">
    <source>
        <dbReference type="ARBA" id="ARBA00000085"/>
    </source>
</evidence>
<dbReference type="Pfam" id="PF02518">
    <property type="entry name" value="HATPase_c"/>
    <property type="match status" value="1"/>
</dbReference>
<feature type="domain" description="Response regulatory" evidence="9">
    <location>
        <begin position="10"/>
        <end position="131"/>
    </location>
</feature>
<dbReference type="Pfam" id="PF00072">
    <property type="entry name" value="Response_reg"/>
    <property type="match status" value="1"/>
</dbReference>
<dbReference type="PRINTS" id="PR00344">
    <property type="entry name" value="BCTRLSENSOR"/>
</dbReference>
<dbReference type="Pfam" id="PF01590">
    <property type="entry name" value="GAF"/>
    <property type="match status" value="2"/>
</dbReference>
<dbReference type="SUPFAM" id="SSF52172">
    <property type="entry name" value="CheY-like"/>
    <property type="match status" value="1"/>
</dbReference>
<keyword evidence="4" id="KW-0808">Transferase</keyword>
<dbReference type="InterPro" id="IPR011006">
    <property type="entry name" value="CheY-like_superfamily"/>
</dbReference>
<dbReference type="InterPro" id="IPR005467">
    <property type="entry name" value="His_kinase_dom"/>
</dbReference>
<dbReference type="SUPFAM" id="SSF55874">
    <property type="entry name" value="ATPase domain of HSP90 chaperone/DNA topoisomerase II/histidine kinase"/>
    <property type="match status" value="1"/>
</dbReference>
<dbReference type="AlphaFoldDB" id="A0A0M9U363"/>
<evidence type="ECO:0000313" key="10">
    <source>
        <dbReference type="EMBL" id="GAP19463.1"/>
    </source>
</evidence>
<dbReference type="RefSeq" id="WP_062419740.1">
    <property type="nucleotide sequence ID" value="NZ_BBXZ01000178.1"/>
</dbReference>